<dbReference type="Proteomes" id="UP000345637">
    <property type="component" value="Unassembled WGS sequence"/>
</dbReference>
<sequence length="57" mass="6350">MRIGKCRCLVFLAKTKESDKWGPASGEDLLAIIGRQDWTARHVVITGGEPCIHDLTR</sequence>
<reference evidence="1 2" key="1">
    <citation type="submission" date="2019-03" db="EMBL/GenBank/DDBJ databases">
        <authorList>
            <consortium name="Pathogen Informatics"/>
        </authorList>
    </citation>
    <scope>NUCLEOTIDE SEQUENCE [LARGE SCALE GENOMIC DNA]</scope>
    <source>
        <strain evidence="1 2">NCTC12998</strain>
    </source>
</reference>
<keyword evidence="1" id="KW-0456">Lyase</keyword>
<protein>
    <submittedName>
        <fullName evidence="1">7-carboxy-7-deazaguanine synthase</fullName>
        <ecNumber evidence="1">4.3.99.-</ecNumber>
    </submittedName>
</protein>
<gene>
    <name evidence="1" type="primary">queE_2</name>
    <name evidence="1" type="ORF">NCTC12998_04802</name>
</gene>
<dbReference type="EMBL" id="CAADJE010000025">
    <property type="protein sequence ID" value="VFS76249.1"/>
    <property type="molecule type" value="Genomic_DNA"/>
</dbReference>
<dbReference type="EC" id="4.3.99.-" evidence="1"/>
<dbReference type="AlphaFoldDB" id="A0A485C6C5"/>
<organism evidence="1 2">
    <name type="scientific">Raoultella planticola</name>
    <name type="common">Klebsiella planticola</name>
    <dbReference type="NCBI Taxonomy" id="575"/>
    <lineage>
        <taxon>Bacteria</taxon>
        <taxon>Pseudomonadati</taxon>
        <taxon>Pseudomonadota</taxon>
        <taxon>Gammaproteobacteria</taxon>
        <taxon>Enterobacterales</taxon>
        <taxon>Enterobacteriaceae</taxon>
        <taxon>Klebsiella/Raoultella group</taxon>
        <taxon>Raoultella</taxon>
    </lineage>
</organism>
<evidence type="ECO:0000313" key="1">
    <source>
        <dbReference type="EMBL" id="VFS76249.1"/>
    </source>
</evidence>
<proteinExistence type="predicted"/>
<accession>A0A485C6C5</accession>
<name>A0A485C6C5_RAOPL</name>
<evidence type="ECO:0000313" key="2">
    <source>
        <dbReference type="Proteomes" id="UP000345637"/>
    </source>
</evidence>
<dbReference type="GO" id="GO:0016829">
    <property type="term" value="F:lyase activity"/>
    <property type="evidence" value="ECO:0007669"/>
    <property type="project" value="UniProtKB-KW"/>
</dbReference>